<dbReference type="EMBL" id="CAXAMM010025780">
    <property type="protein sequence ID" value="CAK9057618.1"/>
    <property type="molecule type" value="Genomic_DNA"/>
</dbReference>
<reference evidence="2 3" key="1">
    <citation type="submission" date="2024-02" db="EMBL/GenBank/DDBJ databases">
        <authorList>
            <person name="Chen Y."/>
            <person name="Shah S."/>
            <person name="Dougan E. K."/>
            <person name="Thang M."/>
            <person name="Chan C."/>
        </authorList>
    </citation>
    <scope>NUCLEOTIDE SEQUENCE [LARGE SCALE GENOMIC DNA]</scope>
</reference>
<feature type="non-terminal residue" evidence="2">
    <location>
        <position position="373"/>
    </location>
</feature>
<dbReference type="PANTHER" id="PTHR47643">
    <property type="entry name" value="TPR DOMAIN PROTEIN (AFU_ORTHOLOGUE AFUA_5G12710)"/>
    <property type="match status" value="1"/>
</dbReference>
<dbReference type="Proteomes" id="UP001642464">
    <property type="component" value="Unassembled WGS sequence"/>
</dbReference>
<dbReference type="InterPro" id="IPR046341">
    <property type="entry name" value="SET_dom_sf"/>
</dbReference>
<proteinExistence type="predicted"/>
<dbReference type="InterPro" id="IPR001214">
    <property type="entry name" value="SET_dom"/>
</dbReference>
<evidence type="ECO:0000259" key="1">
    <source>
        <dbReference type="PROSITE" id="PS50280"/>
    </source>
</evidence>
<keyword evidence="3" id="KW-1185">Reference proteome</keyword>
<accession>A0ABP0N2F0</accession>
<organism evidence="2 3">
    <name type="scientific">Durusdinium trenchii</name>
    <dbReference type="NCBI Taxonomy" id="1381693"/>
    <lineage>
        <taxon>Eukaryota</taxon>
        <taxon>Sar</taxon>
        <taxon>Alveolata</taxon>
        <taxon>Dinophyceae</taxon>
        <taxon>Suessiales</taxon>
        <taxon>Symbiodiniaceae</taxon>
        <taxon>Durusdinium</taxon>
    </lineage>
</organism>
<dbReference type="InterPro" id="IPR053209">
    <property type="entry name" value="Gramillin-biosynth_MTr"/>
</dbReference>
<name>A0ABP0N2F0_9DINO</name>
<dbReference type="CDD" id="cd20071">
    <property type="entry name" value="SET_SMYD"/>
    <property type="match status" value="1"/>
</dbReference>
<dbReference type="PROSITE" id="PS50280">
    <property type="entry name" value="SET"/>
    <property type="match status" value="1"/>
</dbReference>
<evidence type="ECO:0000313" key="2">
    <source>
        <dbReference type="EMBL" id="CAK9057618.1"/>
    </source>
</evidence>
<protein>
    <submittedName>
        <fullName evidence="2">SET and MYND domain-containing protein DDB_G0292140</fullName>
    </submittedName>
</protein>
<feature type="domain" description="SET" evidence="1">
    <location>
        <begin position="107"/>
        <end position="287"/>
    </location>
</feature>
<evidence type="ECO:0000313" key="3">
    <source>
        <dbReference type="Proteomes" id="UP001642464"/>
    </source>
</evidence>
<dbReference type="SUPFAM" id="SSF82199">
    <property type="entry name" value="SET domain"/>
    <property type="match status" value="1"/>
</dbReference>
<gene>
    <name evidence="2" type="ORF">SCF082_LOCUS30886</name>
</gene>
<comment type="caution">
    <text evidence="2">The sequence shown here is derived from an EMBL/GenBank/DDBJ whole genome shotgun (WGS) entry which is preliminary data.</text>
</comment>
<sequence length="373" mass="41936">MLTAKLLLVVLVRAELPEESCFLQVSQSVKAFGDHHRAVVLFSRGECLAGHDSTKRKCARGFRRALQHLEEQLSGKYHWEELYKADPLALVGSPKPLAKLCITAYSEPVVPIQSKVHGRGLAARRDTAIGELLFVDKAWLLGTNDQLLNSAFATLDDCDELQKHRFLSLFDGQHAAPVVDELLPGRVARSVPEVTGQEADHERVTRILRLNRLSRWSLHQGEPSDASDASAEGSNAEGSGVAGVWILGAMVNHSCRPNVSFTFLGDVLTCRATRALKAGDELLCSYCRIDRPWTMRQKELSENYDFTCHCDRCVLEEAFLPDVPKILKDLHALTKVPQKRMSLRWVERWSSLYRQIEYDISLSIKQHGKRLDE</sequence>
<dbReference type="Gene3D" id="2.170.270.10">
    <property type="entry name" value="SET domain"/>
    <property type="match status" value="1"/>
</dbReference>
<dbReference type="Pfam" id="PF00856">
    <property type="entry name" value="SET"/>
    <property type="match status" value="1"/>
</dbReference>
<dbReference type="PANTHER" id="PTHR47643:SF2">
    <property type="entry name" value="TPR DOMAIN PROTEIN (AFU_ORTHOLOGUE AFUA_5G12710)"/>
    <property type="match status" value="1"/>
</dbReference>